<feature type="domain" description="Heterokaryon incompatibility" evidence="2">
    <location>
        <begin position="734"/>
        <end position="903"/>
    </location>
</feature>
<keyword evidence="4" id="KW-1185">Reference proteome</keyword>
<proteinExistence type="predicted"/>
<evidence type="ECO:0000256" key="1">
    <source>
        <dbReference type="SAM" id="Phobius"/>
    </source>
</evidence>
<sequence length="1253" mass="141663">MRLNAVSPTNSKLRHLIRSEHYHDRSGHLGKRKIISLGDMSDQGGVFGAFGAVLGYIGAEAATDIWFLSLLWPQRSFSHFKFRSIPILALLMPMGGPLHKAALDAFDMANAQGLLKGAHEGHMLGTSFFKQTDWTYTIPGTGSSEPRAARNCMWARALHYMPLPAENSGSLAGISPPATGAAIEKGIIPPADNGRIPLRAKVAVYHLIFTPATAEDRASQMAFVRENCGRPGWHVYLSIFIAELSGIIIFAVIYAIGRSLWCLIWLAPLLLRLVSAFFALDREPLSSISSSISLPSATTTTEAESPRDFVLHFPQNQGGDLMLFTGHSALVQQFFRHYGHPVRNRTREMLQLCIIALFAALFPLGLLASTLWMPPLVQYAWICYQLYIVMTMHIIRYTSFGRDTSTESKIADYLADQPAILFGEKRQGAETVKKSQHNSMSPDDWMPVRSAERDKGYPLATLMQVVYGEDMGMGDGYSRCFSIMYRLALEQGAVDSVKCPDGTVITGFNDDRAERLRQHLTPGQERSFYILWEWWATCSRACVVEETEEEHDDNYDDLFGDDESHFYPQNHVERETIHQAGGIWYKLQFNCVYNKCMATLFNAEFENFVIHRSGDDLVNLRRDLAQEAACLTIAIEACSPQSYTQQPAQPYSQDGESYLAHRSESSPVWRAGRRVLGSSDLPGLDPRCSAGSSIDSCPWLGEIGGLPLYLWDVKERRTVEVFSLWDEYEFDVPYTAISHTWGRWRQRDQPGVNMKPCVPWLIPQNSLFDVERLPDILAQIPTDTPYIWFDLVCIPQEGCGEELGEELRQAMWTEIASQASIFKGAKHAIAWWNTDSAPESWDGMRSAIQWMSSVYLDLQFSNTDESSIRIPPWKAHDWLQATGLFSPDMVTLPWFSSLWTLQEVCLRPDIWICNKNLDLLTVGDKGALVAFNTLVSLAERVKDTLIREFNDLTTPADLLLERWKPLVHPGFHEVLDLLHRTGMNNLHELKREQILFLATSRYCSHSRAQAIMSVLGMTEWYNSATAMPEQRQPNKPGFVFDQYPLAFVQEVARNLGSSFFITTVLVDDPPVDDVETQDVVRGTMLPFRARISEPRRLCVPRLETADHPSVSTWEVRGDGAVLLPEVEILFSSDSDYGDTKYMKCFVDLSMPVPEHIVEREHFQPQGSMYHGDLRHWVKQLIPEIYGVHGTYYAIHLRYRPGQWDGLLLKAAGREDSSQPETMIKIGNLHVLTMVGNGDYLPRRESVDVNWIVL</sequence>
<evidence type="ECO:0000259" key="2">
    <source>
        <dbReference type="Pfam" id="PF06985"/>
    </source>
</evidence>
<feature type="transmembrane region" description="Helical" evidence="1">
    <location>
        <begin position="235"/>
        <end position="257"/>
    </location>
</feature>
<dbReference type="STRING" id="36646.A0A1V6V3B0"/>
<name>A0A1V6V3B0_9EURO</name>
<dbReference type="PANTHER" id="PTHR24148">
    <property type="entry name" value="ANKYRIN REPEAT DOMAIN-CONTAINING PROTEIN 39 HOMOLOG-RELATED"/>
    <property type="match status" value="1"/>
</dbReference>
<organism evidence="3 4">
    <name type="scientific">Penicillium coprophilum</name>
    <dbReference type="NCBI Taxonomy" id="36646"/>
    <lineage>
        <taxon>Eukaryota</taxon>
        <taxon>Fungi</taxon>
        <taxon>Dikarya</taxon>
        <taxon>Ascomycota</taxon>
        <taxon>Pezizomycotina</taxon>
        <taxon>Eurotiomycetes</taxon>
        <taxon>Eurotiomycetidae</taxon>
        <taxon>Eurotiales</taxon>
        <taxon>Aspergillaceae</taxon>
        <taxon>Penicillium</taxon>
    </lineage>
</organism>
<comment type="caution">
    <text evidence="3">The sequence shown here is derived from an EMBL/GenBank/DDBJ whole genome shotgun (WGS) entry which is preliminary data.</text>
</comment>
<dbReference type="AlphaFoldDB" id="A0A1V6V3B0"/>
<dbReference type="InterPro" id="IPR010730">
    <property type="entry name" value="HET"/>
</dbReference>
<dbReference type="PANTHER" id="PTHR24148:SF64">
    <property type="entry name" value="HETEROKARYON INCOMPATIBILITY DOMAIN-CONTAINING PROTEIN"/>
    <property type="match status" value="1"/>
</dbReference>
<accession>A0A1V6V3B0</accession>
<evidence type="ECO:0000313" key="4">
    <source>
        <dbReference type="Proteomes" id="UP000191500"/>
    </source>
</evidence>
<feature type="transmembrane region" description="Helical" evidence="1">
    <location>
        <begin position="46"/>
        <end position="72"/>
    </location>
</feature>
<keyword evidence="1" id="KW-1133">Transmembrane helix</keyword>
<protein>
    <recommendedName>
        <fullName evidence="2">Heterokaryon incompatibility domain-containing protein</fullName>
    </recommendedName>
</protein>
<dbReference type="Pfam" id="PF06985">
    <property type="entry name" value="HET"/>
    <property type="match status" value="1"/>
</dbReference>
<keyword evidence="1" id="KW-0812">Transmembrane</keyword>
<reference evidence="4" key="1">
    <citation type="journal article" date="2017" name="Nat. Microbiol.">
        <title>Global analysis of biosynthetic gene clusters reveals vast potential of secondary metabolite production in Penicillium species.</title>
        <authorList>
            <person name="Nielsen J.C."/>
            <person name="Grijseels S."/>
            <person name="Prigent S."/>
            <person name="Ji B."/>
            <person name="Dainat J."/>
            <person name="Nielsen K.F."/>
            <person name="Frisvad J.C."/>
            <person name="Workman M."/>
            <person name="Nielsen J."/>
        </authorList>
    </citation>
    <scope>NUCLEOTIDE SEQUENCE [LARGE SCALE GENOMIC DNA]</scope>
    <source>
        <strain evidence="4">IBT 31321</strain>
    </source>
</reference>
<feature type="transmembrane region" description="Helical" evidence="1">
    <location>
        <begin position="263"/>
        <end position="280"/>
    </location>
</feature>
<dbReference type="EMBL" id="MDDG01000002">
    <property type="protein sequence ID" value="OQE45098.1"/>
    <property type="molecule type" value="Genomic_DNA"/>
</dbReference>
<dbReference type="InterPro" id="IPR052895">
    <property type="entry name" value="HetReg/Transcr_Mod"/>
</dbReference>
<keyword evidence="1" id="KW-0472">Membrane</keyword>
<feature type="transmembrane region" description="Helical" evidence="1">
    <location>
        <begin position="352"/>
        <end position="373"/>
    </location>
</feature>
<dbReference type="Proteomes" id="UP000191500">
    <property type="component" value="Unassembled WGS sequence"/>
</dbReference>
<gene>
    <name evidence="3" type="ORF">PENCOP_c002G02992</name>
</gene>
<evidence type="ECO:0000313" key="3">
    <source>
        <dbReference type="EMBL" id="OQE45098.1"/>
    </source>
</evidence>